<dbReference type="Pfam" id="PF00046">
    <property type="entry name" value="Homeodomain"/>
    <property type="match status" value="1"/>
</dbReference>
<comment type="subcellular location">
    <subcellularLocation>
        <location evidence="1 3 4">Nucleus</location>
    </subcellularLocation>
</comment>
<dbReference type="InterPro" id="IPR001356">
    <property type="entry name" value="HD"/>
</dbReference>
<evidence type="ECO:0000313" key="6">
    <source>
        <dbReference type="Ensembl" id="ENSLOCP00000005898.1"/>
    </source>
</evidence>
<dbReference type="InParanoid" id="W5MBY9"/>
<name>W5MBY9_LEPOC</name>
<evidence type="ECO:0000256" key="2">
    <source>
        <dbReference type="ARBA" id="ARBA00006503"/>
    </source>
</evidence>
<protein>
    <submittedName>
        <fullName evidence="6">Goosecoid homeobox 2</fullName>
    </submittedName>
</protein>
<dbReference type="InterPro" id="IPR009057">
    <property type="entry name" value="Homeodomain-like_sf"/>
</dbReference>
<dbReference type="STRING" id="7918.ENSLOCP00000005898"/>
<evidence type="ECO:0000259" key="5">
    <source>
        <dbReference type="PROSITE" id="PS50071"/>
    </source>
</evidence>
<feature type="domain" description="Homeobox" evidence="5">
    <location>
        <begin position="124"/>
        <end position="165"/>
    </location>
</feature>
<dbReference type="InterPro" id="IPR051440">
    <property type="entry name" value="Goosecoid-like_HB"/>
</dbReference>
<evidence type="ECO:0000313" key="7">
    <source>
        <dbReference type="Proteomes" id="UP000018468"/>
    </source>
</evidence>
<dbReference type="GO" id="GO:0000981">
    <property type="term" value="F:DNA-binding transcription factor activity, RNA polymerase II-specific"/>
    <property type="evidence" value="ECO:0000318"/>
    <property type="project" value="GO_Central"/>
</dbReference>
<keyword evidence="3 4" id="KW-0238">DNA-binding</keyword>
<evidence type="ECO:0000256" key="1">
    <source>
        <dbReference type="ARBA" id="ARBA00004123"/>
    </source>
</evidence>
<dbReference type="AlphaFoldDB" id="W5MBY9"/>
<dbReference type="Proteomes" id="UP000018468">
    <property type="component" value="Linkage group LG20"/>
</dbReference>
<evidence type="ECO:0000256" key="4">
    <source>
        <dbReference type="RuleBase" id="RU000682"/>
    </source>
</evidence>
<comment type="similarity">
    <text evidence="2">Belongs to the paired homeobox family. Bicoid subfamily.</text>
</comment>
<dbReference type="SUPFAM" id="SSF46689">
    <property type="entry name" value="Homeodomain-like"/>
    <property type="match status" value="1"/>
</dbReference>
<sequence>MEPGKTAKRTFSFSIEDILAKLPDNDGVREDTGVPLSVICMSAEQSKEEVVLKVIPVSPAEPQDHSCYCCCCCIQCGETPVPEYPPATTCQVLWARRLFPDCPPAGDARSPTRLEEFFFSQIQRRTRRHRTIFTEEQLQALEELFRQNQYPDVTTREQLAARTHL</sequence>
<dbReference type="GO" id="GO:0005634">
    <property type="term" value="C:nucleus"/>
    <property type="evidence" value="ECO:0000318"/>
    <property type="project" value="GO_Central"/>
</dbReference>
<dbReference type="PANTHER" id="PTHR46643">
    <property type="entry name" value="HOMEOBOX PROTEIN GOOSECOID-RELATED"/>
    <property type="match status" value="1"/>
</dbReference>
<dbReference type="PROSITE" id="PS50071">
    <property type="entry name" value="HOMEOBOX_2"/>
    <property type="match status" value="1"/>
</dbReference>
<accession>W5MBY9</accession>
<proteinExistence type="inferred from homology"/>
<dbReference type="HOGENOM" id="CLU_122191_0_0_1"/>
<dbReference type="GeneTree" id="ENSGT00940000162536"/>
<keyword evidence="7" id="KW-1185">Reference proteome</keyword>
<dbReference type="EMBL" id="AHAT01005120">
    <property type="status" value="NOT_ANNOTATED_CDS"/>
    <property type="molecule type" value="Genomic_DNA"/>
</dbReference>
<organism evidence="6 7">
    <name type="scientific">Lepisosteus oculatus</name>
    <name type="common">Spotted gar</name>
    <dbReference type="NCBI Taxonomy" id="7918"/>
    <lineage>
        <taxon>Eukaryota</taxon>
        <taxon>Metazoa</taxon>
        <taxon>Chordata</taxon>
        <taxon>Craniata</taxon>
        <taxon>Vertebrata</taxon>
        <taxon>Euteleostomi</taxon>
        <taxon>Actinopterygii</taxon>
        <taxon>Neopterygii</taxon>
        <taxon>Holostei</taxon>
        <taxon>Semionotiformes</taxon>
        <taxon>Lepisosteidae</taxon>
        <taxon>Lepisosteus</taxon>
    </lineage>
</organism>
<evidence type="ECO:0000256" key="3">
    <source>
        <dbReference type="PROSITE-ProRule" id="PRU00108"/>
    </source>
</evidence>
<dbReference type="Ensembl" id="ENSLOCT00000005906.1">
    <property type="protein sequence ID" value="ENSLOCP00000005898.1"/>
    <property type="gene ID" value="ENSLOCG00000004905.1"/>
</dbReference>
<dbReference type="CDD" id="cd00086">
    <property type="entry name" value="homeodomain"/>
    <property type="match status" value="1"/>
</dbReference>
<reference evidence="6" key="2">
    <citation type="submission" date="2025-08" db="UniProtKB">
        <authorList>
            <consortium name="Ensembl"/>
        </authorList>
    </citation>
    <scope>IDENTIFICATION</scope>
</reference>
<reference evidence="7" key="1">
    <citation type="submission" date="2011-12" db="EMBL/GenBank/DDBJ databases">
        <title>The Draft Genome of Lepisosteus oculatus.</title>
        <authorList>
            <consortium name="The Broad Institute Genome Assembly &amp; Analysis Group"/>
            <consortium name="Computational R&amp;D Group"/>
            <consortium name="and Sequencing Platform"/>
            <person name="Di Palma F."/>
            <person name="Alfoldi J."/>
            <person name="Johnson J."/>
            <person name="Berlin A."/>
            <person name="Gnerre S."/>
            <person name="Jaffe D."/>
            <person name="MacCallum I."/>
            <person name="Young S."/>
            <person name="Walker B.J."/>
            <person name="Lander E.S."/>
            <person name="Lindblad-Toh K."/>
        </authorList>
    </citation>
    <scope>NUCLEOTIDE SEQUENCE [LARGE SCALE GENOMIC DNA]</scope>
</reference>
<reference evidence="6" key="3">
    <citation type="submission" date="2025-09" db="UniProtKB">
        <authorList>
            <consortium name="Ensembl"/>
        </authorList>
    </citation>
    <scope>IDENTIFICATION</scope>
</reference>
<dbReference type="OMA" id="VHHACLC"/>
<dbReference type="GO" id="GO:0000978">
    <property type="term" value="F:RNA polymerase II cis-regulatory region sequence-specific DNA binding"/>
    <property type="evidence" value="ECO:0000318"/>
    <property type="project" value="GO_Central"/>
</dbReference>
<dbReference type="PANTHER" id="PTHR46643:SF1">
    <property type="entry name" value="HOMEOBOX PROTEIN GOOSECOID-2"/>
    <property type="match status" value="1"/>
</dbReference>
<dbReference type="GO" id="GO:0006357">
    <property type="term" value="P:regulation of transcription by RNA polymerase II"/>
    <property type="evidence" value="ECO:0000318"/>
    <property type="project" value="GO_Central"/>
</dbReference>
<keyword evidence="3 4" id="KW-0539">Nucleus</keyword>
<dbReference type="Gene3D" id="1.10.10.60">
    <property type="entry name" value="Homeodomain-like"/>
    <property type="match status" value="1"/>
</dbReference>
<dbReference type="eggNOG" id="KOG0490">
    <property type="taxonomic scope" value="Eukaryota"/>
</dbReference>
<dbReference type="Bgee" id="ENSLOCG00000004905">
    <property type="expression patterns" value="Expressed in ovary and 1 other cell type or tissue"/>
</dbReference>
<keyword evidence="3 4" id="KW-0371">Homeobox</keyword>